<evidence type="ECO:0000313" key="2">
    <source>
        <dbReference type="EMBL" id="MDN7934678.1"/>
    </source>
</evidence>
<proteinExistence type="predicted"/>
<protein>
    <submittedName>
        <fullName evidence="2">DUF1120 domain-containing protein</fullName>
    </submittedName>
</protein>
<dbReference type="Pfam" id="PF06551">
    <property type="entry name" value="DUF1120"/>
    <property type="match status" value="1"/>
</dbReference>
<accession>A0ABT8PHR3</accession>
<reference evidence="2" key="1">
    <citation type="submission" date="2023-07" db="EMBL/GenBank/DDBJ databases">
        <title>A collection of bacterial strains from the Burkholderia cepacia Research Laboratory and Repository.</title>
        <authorList>
            <person name="Lipuma J."/>
            <person name="Spilker T."/>
            <person name="Caverly L."/>
        </authorList>
    </citation>
    <scope>NUCLEOTIDE SEQUENCE</scope>
    <source>
        <strain evidence="2">AU42020</strain>
    </source>
</reference>
<sequence length="227" mass="23851">MRFRQRFPFFNRGYSVQKTTQKIAIVVALGLGAALPAHSQSADLTVKGTIRPTACTMTLGNNGEVDHGNILFGRLSETAPTELDTKEVPLAVNCSGPTRFALGFADNRTGTAHAEGNNQFGLGEVDGAKIGAYQVEFANESFTGDGNRIASIQTSSDNGETWTSHVTATASTESLLGFADSKDAGPASLEQLAGAIRVKTSIAPSKTLPVADSLPLDGSTTLELKYL</sequence>
<dbReference type="EMBL" id="JAUJSQ010000011">
    <property type="protein sequence ID" value="MDN7934678.1"/>
    <property type="molecule type" value="Genomic_DNA"/>
</dbReference>
<gene>
    <name evidence="2" type="ORF">QZM52_25705</name>
</gene>
<feature type="signal peptide" evidence="1">
    <location>
        <begin position="1"/>
        <end position="39"/>
    </location>
</feature>
<dbReference type="Proteomes" id="UP001171606">
    <property type="component" value="Unassembled WGS sequence"/>
</dbReference>
<dbReference type="InterPro" id="IPR010546">
    <property type="entry name" value="DUF1120"/>
</dbReference>
<feature type="chain" id="PRO_5045448829" evidence="1">
    <location>
        <begin position="40"/>
        <end position="227"/>
    </location>
</feature>
<name>A0ABT8PHR3_9BURK</name>
<dbReference type="RefSeq" id="WP_301756764.1">
    <property type="nucleotide sequence ID" value="NZ_JAUJSQ010000011.1"/>
</dbReference>
<evidence type="ECO:0000256" key="1">
    <source>
        <dbReference type="SAM" id="SignalP"/>
    </source>
</evidence>
<keyword evidence="1" id="KW-0732">Signal</keyword>
<keyword evidence="3" id="KW-1185">Reference proteome</keyword>
<evidence type="ECO:0000313" key="3">
    <source>
        <dbReference type="Proteomes" id="UP001171606"/>
    </source>
</evidence>
<organism evidence="2 3">
    <name type="scientific">Burkholderia metallica</name>
    <dbReference type="NCBI Taxonomy" id="488729"/>
    <lineage>
        <taxon>Bacteria</taxon>
        <taxon>Pseudomonadati</taxon>
        <taxon>Pseudomonadota</taxon>
        <taxon>Betaproteobacteria</taxon>
        <taxon>Burkholderiales</taxon>
        <taxon>Burkholderiaceae</taxon>
        <taxon>Burkholderia</taxon>
        <taxon>Burkholderia cepacia complex</taxon>
    </lineage>
</organism>
<comment type="caution">
    <text evidence="2">The sequence shown here is derived from an EMBL/GenBank/DDBJ whole genome shotgun (WGS) entry which is preliminary data.</text>
</comment>